<proteinExistence type="predicted"/>
<evidence type="ECO:0000313" key="2">
    <source>
        <dbReference type="Proteomes" id="UP000030645"/>
    </source>
</evidence>
<reference evidence="2" key="1">
    <citation type="submission" date="2013-01" db="EMBL/GenBank/DDBJ databases">
        <title>Draft Genome Sequence of a Mulberry Tree, Morus notabilis C.K. Schneid.</title>
        <authorList>
            <person name="He N."/>
            <person name="Zhao S."/>
        </authorList>
    </citation>
    <scope>NUCLEOTIDE SEQUENCE</scope>
</reference>
<gene>
    <name evidence="1" type="ORF">L484_020617</name>
</gene>
<evidence type="ECO:0000313" key="1">
    <source>
        <dbReference type="EMBL" id="EXC31792.1"/>
    </source>
</evidence>
<keyword evidence="2" id="KW-1185">Reference proteome</keyword>
<dbReference type="EMBL" id="KE346271">
    <property type="protein sequence ID" value="EXC31792.1"/>
    <property type="molecule type" value="Genomic_DNA"/>
</dbReference>
<organism evidence="1 2">
    <name type="scientific">Morus notabilis</name>
    <dbReference type="NCBI Taxonomy" id="981085"/>
    <lineage>
        <taxon>Eukaryota</taxon>
        <taxon>Viridiplantae</taxon>
        <taxon>Streptophyta</taxon>
        <taxon>Embryophyta</taxon>
        <taxon>Tracheophyta</taxon>
        <taxon>Spermatophyta</taxon>
        <taxon>Magnoliopsida</taxon>
        <taxon>eudicotyledons</taxon>
        <taxon>Gunneridae</taxon>
        <taxon>Pentapetalae</taxon>
        <taxon>rosids</taxon>
        <taxon>fabids</taxon>
        <taxon>Rosales</taxon>
        <taxon>Moraceae</taxon>
        <taxon>Moreae</taxon>
        <taxon>Morus</taxon>
    </lineage>
</organism>
<sequence length="56" mass="6448">MPWTKAIDDMSEWSVKVINHYGSSETSVFVDRYEVLAYNHDIGGSGCGIEEEFYRK</sequence>
<dbReference type="AlphaFoldDB" id="W9S962"/>
<name>W9S962_9ROSA</name>
<dbReference type="Proteomes" id="UP000030645">
    <property type="component" value="Unassembled WGS sequence"/>
</dbReference>
<protein>
    <submittedName>
        <fullName evidence="1">Uncharacterized protein</fullName>
    </submittedName>
</protein>
<accession>W9S962</accession>